<protein>
    <recommendedName>
        <fullName evidence="1">Apoptosis-antagonizing transcription factor C-terminal domain-containing protein</fullName>
    </recommendedName>
</protein>
<evidence type="ECO:0000313" key="2">
    <source>
        <dbReference type="EMBL" id="WEL38855.1"/>
    </source>
</evidence>
<proteinExistence type="predicted"/>
<dbReference type="Proteomes" id="UP001217963">
    <property type="component" value="Chromosome VI"/>
</dbReference>
<accession>A0ABY8CIX5</accession>
<gene>
    <name evidence="2" type="ORF">PFJ87_06g01230</name>
</gene>
<evidence type="ECO:0000313" key="3">
    <source>
        <dbReference type="Proteomes" id="UP001217963"/>
    </source>
</evidence>
<name>A0ABY8CIX5_ENCHE</name>
<dbReference type="Pfam" id="PF08164">
    <property type="entry name" value="TRAUB"/>
    <property type="match status" value="1"/>
</dbReference>
<feature type="domain" description="Apoptosis-antagonizing transcription factor C-terminal" evidence="1">
    <location>
        <begin position="80"/>
        <end position="155"/>
    </location>
</feature>
<dbReference type="EMBL" id="CP119067">
    <property type="protein sequence ID" value="WEL38855.1"/>
    <property type="molecule type" value="Genomic_DNA"/>
</dbReference>
<sequence length="156" mass="18406">MESLRSTIKEQLRKIEHQIDKITFLHTNPTQVKEVKKALNTLDNPQEVLRRCIARMDKLNLQINPMRHAMSSIPSIEEQLKYLYERRKTFDENKTYAFLVKNKADVMLSNKKAAFKSKGKTLSYEFKEKLTGFLTRRGCISWNDEKIDDFISSMMK</sequence>
<reference evidence="2 3" key="1">
    <citation type="submission" date="2023-02" db="EMBL/GenBank/DDBJ databases">
        <title>Encephalitozoon hellem ATCC 50451 complete genome.</title>
        <authorList>
            <person name="Mascarenhas dos Santos A.C."/>
            <person name="Julian A.T."/>
            <person name="Pombert J.-F."/>
        </authorList>
    </citation>
    <scope>NUCLEOTIDE SEQUENCE [LARGE SCALE GENOMIC DNA]</scope>
    <source>
        <strain evidence="2 3">ATCC 50451</strain>
    </source>
</reference>
<evidence type="ECO:0000259" key="1">
    <source>
        <dbReference type="Pfam" id="PF08164"/>
    </source>
</evidence>
<keyword evidence="3" id="KW-1185">Reference proteome</keyword>
<organism evidence="2 3">
    <name type="scientific">Encephalitozoon hellem</name>
    <name type="common">Microsporidian parasite</name>
    <dbReference type="NCBI Taxonomy" id="27973"/>
    <lineage>
        <taxon>Eukaryota</taxon>
        <taxon>Fungi</taxon>
        <taxon>Fungi incertae sedis</taxon>
        <taxon>Microsporidia</taxon>
        <taxon>Unikaryonidae</taxon>
        <taxon>Encephalitozoon</taxon>
    </lineage>
</organism>
<dbReference type="InterPro" id="IPR012617">
    <property type="entry name" value="AATF_C"/>
</dbReference>